<reference evidence="2" key="1">
    <citation type="submission" date="2018-06" db="EMBL/GenBank/DDBJ databases">
        <title>Complete genome of Pseudomonas insecticola strain QZS01.</title>
        <authorList>
            <person name="Wang J."/>
            <person name="Su Q."/>
        </authorList>
    </citation>
    <scope>NUCLEOTIDE SEQUENCE [LARGE SCALE GENOMIC DNA]</scope>
    <source>
        <strain evidence="2">QZS01</strain>
    </source>
</reference>
<evidence type="ECO:0000313" key="1">
    <source>
        <dbReference type="EMBL" id="AZS49340.1"/>
    </source>
</evidence>
<evidence type="ECO:0000313" key="2">
    <source>
        <dbReference type="Proteomes" id="UP000273143"/>
    </source>
</evidence>
<dbReference type="KEGG" id="emo:DM558_00455"/>
<gene>
    <name evidence="1" type="ORF">DM558_00455</name>
</gene>
<proteinExistence type="predicted"/>
<dbReference type="Proteomes" id="UP000273143">
    <property type="component" value="Chromosome"/>
</dbReference>
<sequence length="721" mass="79992">MPVIPKGDNFGNAQIRVGRTNLQGDNGAVGRAMAGLGREVMGVGLKLQQEKEQKRKSLNRVSMANGAMEYQQQVNEVLKNVNEQVNSGQLPPEKARQKTQELISNIDTQAFRPNDLDEEESAVWGLNINKINNGADLEATGVEEKGVKLKAQTDINKLITNAKANNYNPEQVQQMLNSEDVKKTGTLVWGLASQENLKSLGRSYTTDYLQNEITTAADKGDYKALKKIKSDIQNQEYHKDWVLSDDRVRLIHGTNSAMKRLESEWKAAQAESLVNLQYKIQDDSAKIEAGLDVPDPLTEDQIKAARPSNPAARERFDRQIQSYRETLQLQPVLVDVVRGTPKEALTAINSIKPNANDENFALKQQRYNFVMSRYQQTLQAREKDPAGWLVQNNESVQKAFQAYTEDSANGAAFATAVEAQKQIYGISSDKLLPENVNNALIKQIEKNPTVSNIRSISASFGQYAPKILGQIQSKGGDAIAVAVGLEDEQASDLLLKHKDIPIKDIAKTISKTDYDIAIKGLSDNISAARTSFAMQPDGLKPFSAINSQLEKLAVIYTTKGMSPAEAAKKAAESINNQYDFNDTWRVPKHLNLNSSDIEDGAAYYVKTLKTNYISPFSGDNRLGNAVLLKQTLSRIQSNAEFITNKDETGLILTVDGIPVRDDKGNLIDISYTSLSIMGREHRSNWRIDARAEQSKFLAKKTTQEEKDAVFYKALEASLYTP</sequence>
<dbReference type="EMBL" id="CP029822">
    <property type="protein sequence ID" value="AZS49340.1"/>
    <property type="molecule type" value="Genomic_DNA"/>
</dbReference>
<dbReference type="RefSeq" id="WP_127161557.1">
    <property type="nucleotide sequence ID" value="NZ_CP029822.1"/>
</dbReference>
<protein>
    <submittedName>
        <fullName evidence="1">Uncharacterized protein</fullName>
    </submittedName>
</protein>
<organism evidence="1 2">
    <name type="scientific">Entomomonas moraniae</name>
    <dbReference type="NCBI Taxonomy" id="2213226"/>
    <lineage>
        <taxon>Bacteria</taxon>
        <taxon>Pseudomonadati</taxon>
        <taxon>Pseudomonadota</taxon>
        <taxon>Gammaproteobacteria</taxon>
        <taxon>Pseudomonadales</taxon>
        <taxon>Pseudomonadaceae</taxon>
        <taxon>Entomomonas</taxon>
    </lineage>
</organism>
<dbReference type="AlphaFoldDB" id="A0A3Q9JJ76"/>
<accession>A0A3Q9JJ76</accession>
<keyword evidence="2" id="KW-1185">Reference proteome</keyword>
<name>A0A3Q9JJ76_9GAMM</name>